<dbReference type="EC" id="2.7.1.50" evidence="11"/>
<feature type="binding site" evidence="11">
    <location>
        <position position="195"/>
    </location>
    <ligand>
        <name>substrate</name>
    </ligand>
</feature>
<dbReference type="GO" id="GO:0005524">
    <property type="term" value="F:ATP binding"/>
    <property type="evidence" value="ECO:0007669"/>
    <property type="project" value="UniProtKB-UniRule"/>
</dbReference>
<dbReference type="Proteomes" id="UP000679179">
    <property type="component" value="Unassembled WGS sequence"/>
</dbReference>
<sequence length="270" mass="28869">MEVLNSIANLLKNVREKSPLVHHITNYVTVNDCANITLAIGASPIMADDKKEVEQMVSLVSALVINIGTLNERTIESMVLAGKKANERGIPVILDPVGIGATTLRTDTVRTLINNIKFSVIKGNMSEIKLVAGEKVEIKGVDSAASEEGAVQIAKDLSKQLNCVIAITGAKDIITDGDRVLYAQNGHKLLGRVTGTGCMTASLIGSYCGANKDYLMATAAAVITMGIAGEKSMESLKDGEGIGSFKVRLFDNVFNLTTDEIKERGKVRYE</sequence>
<keyword evidence="7 11" id="KW-0418">Kinase</keyword>
<keyword evidence="13" id="KW-1185">Reference proteome</keyword>
<dbReference type="GO" id="GO:0009229">
    <property type="term" value="P:thiamine diphosphate biosynthetic process"/>
    <property type="evidence" value="ECO:0007669"/>
    <property type="project" value="UniProtKB-UniRule"/>
</dbReference>
<dbReference type="Gene3D" id="3.40.1190.20">
    <property type="match status" value="1"/>
</dbReference>
<evidence type="ECO:0000256" key="10">
    <source>
        <dbReference type="ARBA" id="ARBA00022977"/>
    </source>
</evidence>
<evidence type="ECO:0000313" key="13">
    <source>
        <dbReference type="Proteomes" id="UP000679179"/>
    </source>
</evidence>
<dbReference type="CDD" id="cd01170">
    <property type="entry name" value="THZ_kinase"/>
    <property type="match status" value="1"/>
</dbReference>
<keyword evidence="4 11" id="KW-0808">Transferase</keyword>
<evidence type="ECO:0000256" key="5">
    <source>
        <dbReference type="ARBA" id="ARBA00022723"/>
    </source>
</evidence>
<evidence type="ECO:0000256" key="1">
    <source>
        <dbReference type="ARBA" id="ARBA00001771"/>
    </source>
</evidence>
<dbReference type="GO" id="GO:0009228">
    <property type="term" value="P:thiamine biosynthetic process"/>
    <property type="evidence" value="ECO:0007669"/>
    <property type="project" value="UniProtKB-KW"/>
</dbReference>
<proteinExistence type="inferred from homology"/>
<feature type="binding site" evidence="11">
    <location>
        <position position="46"/>
    </location>
    <ligand>
        <name>substrate</name>
    </ligand>
</feature>
<evidence type="ECO:0000256" key="2">
    <source>
        <dbReference type="ARBA" id="ARBA00001946"/>
    </source>
</evidence>
<dbReference type="PIRSF" id="PIRSF000513">
    <property type="entry name" value="Thz_kinase"/>
    <property type="match status" value="1"/>
</dbReference>
<comment type="cofactor">
    <cofactor evidence="2 11">
        <name>Mg(2+)</name>
        <dbReference type="ChEBI" id="CHEBI:18420"/>
    </cofactor>
</comment>
<dbReference type="EMBL" id="BOPZ01000019">
    <property type="protein sequence ID" value="GIM29604.1"/>
    <property type="molecule type" value="Genomic_DNA"/>
</dbReference>
<evidence type="ECO:0000256" key="9">
    <source>
        <dbReference type="ARBA" id="ARBA00022842"/>
    </source>
</evidence>
<dbReference type="SUPFAM" id="SSF53613">
    <property type="entry name" value="Ribokinase-like"/>
    <property type="match status" value="1"/>
</dbReference>
<comment type="caution">
    <text evidence="12">The sequence shown here is derived from an EMBL/GenBank/DDBJ whole genome shotgun (WGS) entry which is preliminary data.</text>
</comment>
<comment type="function">
    <text evidence="11">Catalyzes the phosphorylation of the hydroxyl group of 4-methyl-5-beta-hydroxyethylthiazole (THZ).</text>
</comment>
<evidence type="ECO:0000256" key="11">
    <source>
        <dbReference type="HAMAP-Rule" id="MF_00228"/>
    </source>
</evidence>
<evidence type="ECO:0000256" key="7">
    <source>
        <dbReference type="ARBA" id="ARBA00022777"/>
    </source>
</evidence>
<evidence type="ECO:0000256" key="4">
    <source>
        <dbReference type="ARBA" id="ARBA00022679"/>
    </source>
</evidence>
<name>A0A919S0G9_9CLOT</name>
<keyword evidence="6 11" id="KW-0547">Nucleotide-binding</keyword>
<organism evidence="12 13">
    <name type="scientific">Clostridium polyendosporum</name>
    <dbReference type="NCBI Taxonomy" id="69208"/>
    <lineage>
        <taxon>Bacteria</taxon>
        <taxon>Bacillati</taxon>
        <taxon>Bacillota</taxon>
        <taxon>Clostridia</taxon>
        <taxon>Eubacteriales</taxon>
        <taxon>Clostridiaceae</taxon>
        <taxon>Clostridium</taxon>
    </lineage>
</organism>
<dbReference type="HAMAP" id="MF_00228">
    <property type="entry name" value="Thz_kinase"/>
    <property type="match status" value="1"/>
</dbReference>
<dbReference type="InterPro" id="IPR000417">
    <property type="entry name" value="Hyethyz_kinase"/>
</dbReference>
<dbReference type="Pfam" id="PF02110">
    <property type="entry name" value="HK"/>
    <property type="match status" value="1"/>
</dbReference>
<evidence type="ECO:0000313" key="12">
    <source>
        <dbReference type="EMBL" id="GIM29604.1"/>
    </source>
</evidence>
<reference evidence="12" key="1">
    <citation type="submission" date="2021-03" db="EMBL/GenBank/DDBJ databases">
        <title>Taxonomic study of Clostridium polyendosporum from meadow-gley soil under rice.</title>
        <authorList>
            <person name="Kobayashi H."/>
            <person name="Tanizawa Y."/>
            <person name="Yagura M."/>
        </authorList>
    </citation>
    <scope>NUCLEOTIDE SEQUENCE</scope>
    <source>
        <strain evidence="12">JCM 30710</strain>
    </source>
</reference>
<dbReference type="GO" id="GO:0000287">
    <property type="term" value="F:magnesium ion binding"/>
    <property type="evidence" value="ECO:0007669"/>
    <property type="project" value="UniProtKB-UniRule"/>
</dbReference>
<protein>
    <recommendedName>
        <fullName evidence="11">Hydroxyethylthiazole kinase</fullName>
        <ecNumber evidence="11">2.7.1.50</ecNumber>
    </recommendedName>
    <alternativeName>
        <fullName evidence="11">4-methyl-5-beta-hydroxyethylthiazole kinase</fullName>
        <shortName evidence="11">TH kinase</shortName>
        <shortName evidence="11">Thz kinase</shortName>
    </alternativeName>
</protein>
<dbReference type="PRINTS" id="PR01099">
    <property type="entry name" value="HYETHTZKNASE"/>
</dbReference>
<accession>A0A919S0G9</accession>
<keyword evidence="10 11" id="KW-0784">Thiamine biosynthesis</keyword>
<evidence type="ECO:0000256" key="8">
    <source>
        <dbReference type="ARBA" id="ARBA00022840"/>
    </source>
</evidence>
<comment type="similarity">
    <text evidence="11">Belongs to the Thz kinase family.</text>
</comment>
<feature type="binding site" evidence="11">
    <location>
        <position position="168"/>
    </location>
    <ligand>
        <name>ATP</name>
        <dbReference type="ChEBI" id="CHEBI:30616"/>
    </ligand>
</feature>
<dbReference type="AlphaFoldDB" id="A0A919S0G9"/>
<dbReference type="NCBIfam" id="NF006830">
    <property type="entry name" value="PRK09355.1"/>
    <property type="match status" value="1"/>
</dbReference>
<dbReference type="InterPro" id="IPR029056">
    <property type="entry name" value="Ribokinase-like"/>
</dbReference>
<dbReference type="GO" id="GO:0004417">
    <property type="term" value="F:hydroxyethylthiazole kinase activity"/>
    <property type="evidence" value="ECO:0007669"/>
    <property type="project" value="UniProtKB-UniRule"/>
</dbReference>
<feature type="binding site" evidence="11">
    <location>
        <position position="122"/>
    </location>
    <ligand>
        <name>ATP</name>
        <dbReference type="ChEBI" id="CHEBI:30616"/>
    </ligand>
</feature>
<keyword evidence="9 11" id="KW-0460">Magnesium</keyword>
<comment type="pathway">
    <text evidence="3 11">Cofactor biosynthesis; thiamine diphosphate biosynthesis; 4-methyl-5-(2-phosphoethyl)-thiazole from 5-(2-hydroxyethyl)-4-methylthiazole: step 1/1.</text>
</comment>
<evidence type="ECO:0000256" key="3">
    <source>
        <dbReference type="ARBA" id="ARBA00004868"/>
    </source>
</evidence>
<evidence type="ECO:0000256" key="6">
    <source>
        <dbReference type="ARBA" id="ARBA00022741"/>
    </source>
</evidence>
<dbReference type="NCBIfam" id="TIGR00694">
    <property type="entry name" value="thiM"/>
    <property type="match status" value="1"/>
</dbReference>
<gene>
    <name evidence="11" type="primary">thiM</name>
    <name evidence="12" type="ORF">CPJCM30710_22700</name>
</gene>
<keyword evidence="8 11" id="KW-0067">ATP-binding</keyword>
<comment type="catalytic activity">
    <reaction evidence="1 11">
        <text>5-(2-hydroxyethyl)-4-methylthiazole + ATP = 4-methyl-5-(2-phosphooxyethyl)-thiazole + ADP + H(+)</text>
        <dbReference type="Rhea" id="RHEA:24212"/>
        <dbReference type="ChEBI" id="CHEBI:15378"/>
        <dbReference type="ChEBI" id="CHEBI:17957"/>
        <dbReference type="ChEBI" id="CHEBI:30616"/>
        <dbReference type="ChEBI" id="CHEBI:58296"/>
        <dbReference type="ChEBI" id="CHEBI:456216"/>
        <dbReference type="EC" id="2.7.1.50"/>
    </reaction>
</comment>
<keyword evidence="5 11" id="KW-0479">Metal-binding</keyword>